<feature type="non-terminal residue" evidence="2">
    <location>
        <position position="1"/>
    </location>
</feature>
<dbReference type="AlphaFoldDB" id="A0A2J8QFZ4"/>
<gene>
    <name evidence="2" type="ORF">CK820_G0030472</name>
</gene>
<dbReference type="InterPro" id="IPR047876">
    <property type="entry name" value="SHKBP1/KCTD3"/>
</dbReference>
<dbReference type="Proteomes" id="UP000236370">
    <property type="component" value="Unassembled WGS sequence"/>
</dbReference>
<evidence type="ECO:0000256" key="1">
    <source>
        <dbReference type="SAM" id="MobiDB-lite"/>
    </source>
</evidence>
<dbReference type="PANTHER" id="PTHR15859">
    <property type="entry name" value="SETA BINDING PROTEIN 1"/>
    <property type="match status" value="1"/>
</dbReference>
<reference evidence="2 3" key="1">
    <citation type="submission" date="2017-12" db="EMBL/GenBank/DDBJ databases">
        <title>High-resolution comparative analysis of great ape genomes.</title>
        <authorList>
            <person name="Pollen A."/>
            <person name="Hastie A."/>
            <person name="Hormozdiari F."/>
            <person name="Dougherty M."/>
            <person name="Liu R."/>
            <person name="Chaisson M."/>
            <person name="Hoppe E."/>
            <person name="Hill C."/>
            <person name="Pang A."/>
            <person name="Hillier L."/>
            <person name="Baker C."/>
            <person name="Armstrong J."/>
            <person name="Shendure J."/>
            <person name="Paten B."/>
            <person name="Wilson R."/>
            <person name="Chao H."/>
            <person name="Schneider V."/>
            <person name="Ventura M."/>
            <person name="Kronenberg Z."/>
            <person name="Murali S."/>
            <person name="Gordon D."/>
            <person name="Cantsilieris S."/>
            <person name="Munson K."/>
            <person name="Nelson B."/>
            <person name="Raja A."/>
            <person name="Underwood J."/>
            <person name="Diekhans M."/>
            <person name="Fiddes I."/>
            <person name="Haussler D."/>
            <person name="Eichler E."/>
        </authorList>
    </citation>
    <scope>NUCLEOTIDE SEQUENCE [LARGE SCALE GENOMIC DNA]</scope>
    <source>
        <strain evidence="2">Yerkes chimp pedigree #C0471</strain>
    </source>
</reference>
<comment type="caution">
    <text evidence="2">The sequence shown here is derived from an EMBL/GenBank/DDBJ whole genome shotgun (WGS) entry which is preliminary data.</text>
</comment>
<feature type="compositionally biased region" description="Low complexity" evidence="1">
    <location>
        <begin position="198"/>
        <end position="212"/>
    </location>
</feature>
<dbReference type="PANTHER" id="PTHR15859:SF5">
    <property type="entry name" value="SH3KBP1-BINDING PROTEIN 1"/>
    <property type="match status" value="1"/>
</dbReference>
<protein>
    <submittedName>
        <fullName evidence="2">SHKBP1 isoform 25</fullName>
    </submittedName>
</protein>
<name>A0A2J8QFZ4_PANTR</name>
<evidence type="ECO:0000313" key="2">
    <source>
        <dbReference type="EMBL" id="PNI95205.1"/>
    </source>
</evidence>
<accession>A0A2J8QFZ4</accession>
<dbReference type="EMBL" id="NBAG03000039">
    <property type="protein sequence ID" value="PNI95205.1"/>
    <property type="molecule type" value="Genomic_DNA"/>
</dbReference>
<proteinExistence type="predicted"/>
<sequence length="277" mass="29542">RSPVTKIMLSEKHLISVCADNNHVRTWSVTRFRGMISTQPGSTPLASFKILALESADGHGGCSAGNDIGPYGERDDQQVFIQKVVPSASQLFVRLSSTGQRVCSVRSVDGSPTTAFTVLECEGSRRLGSRPRRYLLTGQANGSLAMWDLTTAMDGLGQAPGGLTEQELMEQLEHCELAPPAPSAPSWGCLPSPSPRISLTSLHSASSNTSLSGHRGSPSPPQAEARRRGGGSFVERCQELVRSGPDLRRPPTPAPWPSSGLGTPLTPPKMKLNETSF</sequence>
<feature type="region of interest" description="Disordered" evidence="1">
    <location>
        <begin position="198"/>
        <end position="277"/>
    </location>
</feature>
<evidence type="ECO:0000313" key="3">
    <source>
        <dbReference type="Proteomes" id="UP000236370"/>
    </source>
</evidence>
<organism evidence="2 3">
    <name type="scientific">Pan troglodytes</name>
    <name type="common">Chimpanzee</name>
    <dbReference type="NCBI Taxonomy" id="9598"/>
    <lineage>
        <taxon>Eukaryota</taxon>
        <taxon>Metazoa</taxon>
        <taxon>Chordata</taxon>
        <taxon>Craniata</taxon>
        <taxon>Vertebrata</taxon>
        <taxon>Euteleostomi</taxon>
        <taxon>Mammalia</taxon>
        <taxon>Eutheria</taxon>
        <taxon>Euarchontoglires</taxon>
        <taxon>Primates</taxon>
        <taxon>Haplorrhini</taxon>
        <taxon>Catarrhini</taxon>
        <taxon>Hominidae</taxon>
        <taxon>Pan</taxon>
    </lineage>
</organism>